<sequence length="97" mass="11227">MSILERIQNLPKGYSAVVFQKKKYGVTRTDFNSGKSIKVCAEELAGNNFISLNYYATSNRDLLKPCEMEEQKVIQFLNNYKFIDNESHLESSSYCRK</sequence>
<dbReference type="Proteomes" id="UP000321938">
    <property type="component" value="Unassembled WGS sequence"/>
</dbReference>
<protein>
    <submittedName>
        <fullName evidence="1">Peptide methionine sulfoxide reductase</fullName>
    </submittedName>
</protein>
<keyword evidence="2" id="KW-1185">Reference proteome</keyword>
<reference evidence="1 2" key="1">
    <citation type="submission" date="2019-08" db="EMBL/GenBank/DDBJ databases">
        <title>Genome of Psychroserpens burtonensis ACAM 167.</title>
        <authorList>
            <person name="Bowman J.P."/>
        </authorList>
    </citation>
    <scope>NUCLEOTIDE SEQUENCE [LARGE SCALE GENOMIC DNA]</scope>
    <source>
        <strain evidence="1 2">ACAM 167</strain>
    </source>
</reference>
<proteinExistence type="predicted"/>
<evidence type="ECO:0000313" key="2">
    <source>
        <dbReference type="Proteomes" id="UP000321938"/>
    </source>
</evidence>
<accession>A0A5C7BEN0</accession>
<dbReference type="OrthoDB" id="1189996at2"/>
<evidence type="ECO:0000313" key="1">
    <source>
        <dbReference type="EMBL" id="TXE19345.1"/>
    </source>
</evidence>
<dbReference type="EMBL" id="VOSB01000004">
    <property type="protein sequence ID" value="TXE19345.1"/>
    <property type="molecule type" value="Genomic_DNA"/>
</dbReference>
<comment type="caution">
    <text evidence="1">The sequence shown here is derived from an EMBL/GenBank/DDBJ whole genome shotgun (WGS) entry which is preliminary data.</text>
</comment>
<dbReference type="STRING" id="1123037.GCA_000425305_01442"/>
<dbReference type="AlphaFoldDB" id="A0A5C7BEN0"/>
<organism evidence="1 2">
    <name type="scientific">Psychroserpens burtonensis</name>
    <dbReference type="NCBI Taxonomy" id="49278"/>
    <lineage>
        <taxon>Bacteria</taxon>
        <taxon>Pseudomonadati</taxon>
        <taxon>Bacteroidota</taxon>
        <taxon>Flavobacteriia</taxon>
        <taxon>Flavobacteriales</taxon>
        <taxon>Flavobacteriaceae</taxon>
        <taxon>Psychroserpens</taxon>
    </lineage>
</organism>
<name>A0A5C7BEN0_9FLAO</name>
<gene>
    <name evidence="1" type="ORF">ES692_03420</name>
</gene>